<gene>
    <name evidence="1" type="ORF">PACLA_8A068671</name>
</gene>
<dbReference type="AlphaFoldDB" id="A0A6S7IRK0"/>
<sequence>MFCANCGKSRVSNAKYCHNCGSKVSESNAKEVSTPKENGESSGGDAKVTETTSGRMSFAQFRAHEEEDRAKHFTKKNGKRFKLDIKAEKHHRFNKDVIKNEEKKFYCLLYADKTKAESLPGSDEPFPLQRYKEEIGKPYSKIVLLFRNIIQHV</sequence>
<accession>A0A6S7IRK0</accession>
<comment type="caution">
    <text evidence="1">The sequence shown here is derived from an EMBL/GenBank/DDBJ whole genome shotgun (WGS) entry which is preliminary data.</text>
</comment>
<dbReference type="EMBL" id="CACRXK020010851">
    <property type="protein sequence ID" value="CAB4020233.1"/>
    <property type="molecule type" value="Genomic_DNA"/>
</dbReference>
<dbReference type="Proteomes" id="UP001152795">
    <property type="component" value="Unassembled WGS sequence"/>
</dbReference>
<proteinExistence type="predicted"/>
<reference evidence="1" key="1">
    <citation type="submission" date="2020-04" db="EMBL/GenBank/DDBJ databases">
        <authorList>
            <person name="Alioto T."/>
            <person name="Alioto T."/>
            <person name="Gomez Garrido J."/>
        </authorList>
    </citation>
    <scope>NUCLEOTIDE SEQUENCE</scope>
    <source>
        <strain evidence="1">A484AB</strain>
    </source>
</reference>
<organism evidence="1 2">
    <name type="scientific">Paramuricea clavata</name>
    <name type="common">Red gorgonian</name>
    <name type="synonym">Violescent sea-whip</name>
    <dbReference type="NCBI Taxonomy" id="317549"/>
    <lineage>
        <taxon>Eukaryota</taxon>
        <taxon>Metazoa</taxon>
        <taxon>Cnidaria</taxon>
        <taxon>Anthozoa</taxon>
        <taxon>Octocorallia</taxon>
        <taxon>Malacalcyonacea</taxon>
        <taxon>Plexauridae</taxon>
        <taxon>Paramuricea</taxon>
    </lineage>
</organism>
<evidence type="ECO:0000313" key="2">
    <source>
        <dbReference type="Proteomes" id="UP001152795"/>
    </source>
</evidence>
<dbReference type="OrthoDB" id="5990323at2759"/>
<name>A0A6S7IRK0_PARCT</name>
<protein>
    <submittedName>
        <fullName evidence="1">Uncharacterized protein</fullName>
    </submittedName>
</protein>
<evidence type="ECO:0000313" key="1">
    <source>
        <dbReference type="EMBL" id="CAB4020233.1"/>
    </source>
</evidence>
<keyword evidence="2" id="KW-1185">Reference proteome</keyword>